<dbReference type="InterPro" id="IPR001279">
    <property type="entry name" value="Metallo-B-lactamas"/>
</dbReference>
<dbReference type="PANTHER" id="PTHR46018">
    <property type="entry name" value="ZINC PHOSPHODIESTERASE ELAC PROTEIN 1"/>
    <property type="match status" value="1"/>
</dbReference>
<feature type="binding site" evidence="8">
    <location>
        <position position="212"/>
    </location>
    <ligand>
        <name>Zn(2+)</name>
        <dbReference type="ChEBI" id="CHEBI:29105"/>
        <label>2</label>
        <note>catalytic</note>
    </ligand>
</feature>
<dbReference type="CDD" id="cd07717">
    <property type="entry name" value="RNaseZ_ZiPD-like_MBL-fold"/>
    <property type="match status" value="1"/>
</dbReference>
<dbReference type="Proteomes" id="UP000746535">
    <property type="component" value="Unassembled WGS sequence"/>
</dbReference>
<evidence type="ECO:0000256" key="2">
    <source>
        <dbReference type="ARBA" id="ARBA00022694"/>
    </source>
</evidence>
<proteinExistence type="inferred from homology"/>
<evidence type="ECO:0000256" key="4">
    <source>
        <dbReference type="ARBA" id="ARBA00022723"/>
    </source>
</evidence>
<feature type="binding site" evidence="8">
    <location>
        <position position="270"/>
    </location>
    <ligand>
        <name>Zn(2+)</name>
        <dbReference type="ChEBI" id="CHEBI:29105"/>
        <label>2</label>
        <note>catalytic</note>
    </ligand>
</feature>
<comment type="subunit">
    <text evidence="1 8">Homodimer.</text>
</comment>
<comment type="cofactor">
    <cofactor evidence="8">
        <name>Zn(2+)</name>
        <dbReference type="ChEBI" id="CHEBI:29105"/>
    </cofactor>
    <text evidence="8">Binds 2 Zn(2+) ions.</text>
</comment>
<feature type="binding site" evidence="8">
    <location>
        <position position="67"/>
    </location>
    <ligand>
        <name>Zn(2+)</name>
        <dbReference type="ChEBI" id="CHEBI:29105"/>
        <label>2</label>
        <note>catalytic</note>
    </ligand>
</feature>
<evidence type="ECO:0000256" key="5">
    <source>
        <dbReference type="ARBA" id="ARBA00022759"/>
    </source>
</evidence>
<keyword evidence="7 8" id="KW-0862">Zinc</keyword>
<keyword evidence="6 8" id="KW-0378">Hydrolase</keyword>
<comment type="catalytic activity">
    <reaction evidence="8">
        <text>Endonucleolytic cleavage of RNA, removing extra 3' nucleotides from tRNA precursor, generating 3' termini of tRNAs. A 3'-hydroxy group is left at the tRNA terminus and a 5'-phosphoryl group is left at the trailer molecule.</text>
        <dbReference type="EC" id="3.1.26.11"/>
    </reaction>
</comment>
<feature type="binding site" evidence="8">
    <location>
        <position position="64"/>
    </location>
    <ligand>
        <name>Zn(2+)</name>
        <dbReference type="ChEBI" id="CHEBI:29105"/>
        <label>1</label>
        <note>catalytic</note>
    </ligand>
</feature>
<feature type="active site" description="Proton acceptor" evidence="8">
    <location>
        <position position="66"/>
    </location>
</feature>
<evidence type="ECO:0000259" key="9">
    <source>
        <dbReference type="Pfam" id="PF12706"/>
    </source>
</evidence>
<keyword evidence="4 8" id="KW-0479">Metal-binding</keyword>
<name>A0ABX0Y9Z9_9PSED</name>
<evidence type="ECO:0000313" key="10">
    <source>
        <dbReference type="EMBL" id="NJO99761.1"/>
    </source>
</evidence>
<dbReference type="RefSeq" id="WP_168081192.1">
    <property type="nucleotide sequence ID" value="NZ_JAAVJI010000001.1"/>
</dbReference>
<keyword evidence="3 8" id="KW-0540">Nuclease</keyword>
<dbReference type="HAMAP" id="MF_01818">
    <property type="entry name" value="RNase_Z_BN"/>
    <property type="match status" value="1"/>
</dbReference>
<feature type="domain" description="Metallo-beta-lactamase" evidence="9">
    <location>
        <begin position="32"/>
        <end position="146"/>
    </location>
</feature>
<feature type="binding site" evidence="8">
    <location>
        <position position="142"/>
    </location>
    <ligand>
        <name>Zn(2+)</name>
        <dbReference type="ChEBI" id="CHEBI:29105"/>
        <label>1</label>
        <note>catalytic</note>
    </ligand>
</feature>
<accession>A0ABX0Y9Z9</accession>
<evidence type="ECO:0000256" key="7">
    <source>
        <dbReference type="ARBA" id="ARBA00022833"/>
    </source>
</evidence>
<dbReference type="EMBL" id="JAAVJI010000001">
    <property type="protein sequence ID" value="NJO99761.1"/>
    <property type="molecule type" value="Genomic_DNA"/>
</dbReference>
<dbReference type="InterPro" id="IPR013471">
    <property type="entry name" value="RNase_Z/BN"/>
</dbReference>
<protein>
    <recommendedName>
        <fullName evidence="8">Ribonuclease Z</fullName>
        <shortName evidence="8">RNase Z</shortName>
        <ecNumber evidence="8">3.1.26.11</ecNumber>
    </recommendedName>
    <alternativeName>
        <fullName evidence="8">tRNA 3 endonuclease</fullName>
    </alternativeName>
    <alternativeName>
        <fullName evidence="8">tRNase Z</fullName>
    </alternativeName>
</protein>
<dbReference type="Gene3D" id="3.60.15.10">
    <property type="entry name" value="Ribonuclease Z/Hydroxyacylglutathione hydrolase-like"/>
    <property type="match status" value="1"/>
</dbReference>
<comment type="function">
    <text evidence="8">Zinc phosphodiesterase, which displays some tRNA 3'-processing endonuclease activity. Probably involved in tRNA maturation, by removing a 3'-trailer from precursor tRNA.</text>
</comment>
<dbReference type="EC" id="3.1.26.11" evidence="8"/>
<feature type="binding site" evidence="8">
    <location>
        <position position="66"/>
    </location>
    <ligand>
        <name>Zn(2+)</name>
        <dbReference type="ChEBI" id="CHEBI:29105"/>
        <label>2</label>
        <note>catalytic</note>
    </ligand>
</feature>
<evidence type="ECO:0000256" key="3">
    <source>
        <dbReference type="ARBA" id="ARBA00022722"/>
    </source>
</evidence>
<feature type="binding site" evidence="8">
    <location>
        <position position="212"/>
    </location>
    <ligand>
        <name>Zn(2+)</name>
        <dbReference type="ChEBI" id="CHEBI:29105"/>
        <label>1</label>
        <note>catalytic</note>
    </ligand>
</feature>
<reference evidence="10 11" key="1">
    <citation type="submission" date="2020-03" db="EMBL/GenBank/DDBJ databases">
        <authorList>
            <person name="Wang L."/>
            <person name="He N."/>
            <person name="Li Y."/>
            <person name="Fang Y."/>
            <person name="Zhang F."/>
        </authorList>
    </citation>
    <scope>NUCLEOTIDE SEQUENCE [LARGE SCALE GENOMIC DNA]</scope>
    <source>
        <strain evidence="11">hsmgli-8</strain>
    </source>
</reference>
<comment type="similarity">
    <text evidence="8">Belongs to the RNase Z family.</text>
</comment>
<evidence type="ECO:0000256" key="1">
    <source>
        <dbReference type="ARBA" id="ARBA00011738"/>
    </source>
</evidence>
<dbReference type="SUPFAM" id="SSF56281">
    <property type="entry name" value="Metallo-hydrolase/oxidoreductase"/>
    <property type="match status" value="1"/>
</dbReference>
<evidence type="ECO:0000256" key="6">
    <source>
        <dbReference type="ARBA" id="ARBA00022801"/>
    </source>
</evidence>
<keyword evidence="2 8" id="KW-0819">tRNA processing</keyword>
<organism evidence="10 11">
    <name type="scientific">Pseudomonas quercus</name>
    <dbReference type="NCBI Taxonomy" id="2722792"/>
    <lineage>
        <taxon>Bacteria</taxon>
        <taxon>Pseudomonadati</taxon>
        <taxon>Pseudomonadota</taxon>
        <taxon>Gammaproteobacteria</taxon>
        <taxon>Pseudomonadales</taxon>
        <taxon>Pseudomonadaceae</taxon>
        <taxon>Pseudomonas</taxon>
    </lineage>
</organism>
<comment type="caution">
    <text evidence="10">The sequence shown here is derived from an EMBL/GenBank/DDBJ whole genome shotgun (WGS) entry which is preliminary data.</text>
</comment>
<gene>
    <name evidence="8" type="primary">rnz</name>
    <name evidence="10" type="ORF">HBH25_02635</name>
</gene>
<feature type="binding site" evidence="8">
    <location>
        <position position="62"/>
    </location>
    <ligand>
        <name>Zn(2+)</name>
        <dbReference type="ChEBI" id="CHEBI:29105"/>
        <label>1</label>
        <note>catalytic</note>
    </ligand>
</feature>
<keyword evidence="5 8" id="KW-0255">Endonuclease</keyword>
<evidence type="ECO:0000256" key="8">
    <source>
        <dbReference type="HAMAP-Rule" id="MF_01818"/>
    </source>
</evidence>
<dbReference type="Pfam" id="PF12706">
    <property type="entry name" value="Lactamase_B_2"/>
    <property type="match status" value="1"/>
</dbReference>
<evidence type="ECO:0000313" key="11">
    <source>
        <dbReference type="Proteomes" id="UP000746535"/>
    </source>
</evidence>
<dbReference type="PANTHER" id="PTHR46018:SF2">
    <property type="entry name" value="ZINC PHOSPHODIESTERASE ELAC PROTEIN 1"/>
    <property type="match status" value="1"/>
</dbReference>
<keyword evidence="11" id="KW-1185">Reference proteome</keyword>
<sequence length="327" mass="34697">MELMFLGTSSGTPTRARNVSGLAVLAGQGKAWYLVDCGEGTQHRLLRTPLSLRQLGAIFITHVHGDHCYGLPGLLASAGLQGRTEPLDIIAPAGIEAWLISTFDLTETHVPFPLRFHATPGLVTGPPWSAAGLSVSATPLAHRVPSYAYRFTEAAARPTLDRARLAADGVARGPAWGALMRGEAVYHQGRVLTPTDYLRFGQPPQCIVVAGDNAEPTLLGQACEGAQVLVHEATYTQAVACGKEHHGHSSAATVARFAASAGLPNLVLTHFSPRYQIAGRPGLTFEALRAEAAAYYNGTLILAADYDRYRLDKAGQLQRVGSEGGSL</sequence>
<dbReference type="InterPro" id="IPR036866">
    <property type="entry name" value="RibonucZ/Hydroxyglut_hydro"/>
</dbReference>